<dbReference type="Proteomes" id="UP000582659">
    <property type="component" value="Unassembled WGS sequence"/>
</dbReference>
<feature type="region of interest" description="Disordered" evidence="3">
    <location>
        <begin position="427"/>
        <end position="446"/>
    </location>
</feature>
<gene>
    <name evidence="5" type="ORF">BXYJ_LOCUS9793</name>
</gene>
<feature type="domain" description="RRM" evidence="4">
    <location>
        <begin position="296"/>
        <end position="374"/>
    </location>
</feature>
<name>A0A1I7S4Q6_BURXY</name>
<dbReference type="PANTHER" id="PTHR48024">
    <property type="entry name" value="GEO13361P1-RELATED"/>
    <property type="match status" value="1"/>
</dbReference>
<dbReference type="OrthoDB" id="442677at2759"/>
<dbReference type="AlphaFoldDB" id="A0A1I7S4Q6"/>
<evidence type="ECO:0000313" key="5">
    <source>
        <dbReference type="EMBL" id="CAD5227248.1"/>
    </source>
</evidence>
<dbReference type="SMART" id="SM00360">
    <property type="entry name" value="RRM"/>
    <property type="match status" value="2"/>
</dbReference>
<feature type="compositionally biased region" description="Basic and acidic residues" evidence="3">
    <location>
        <begin position="42"/>
        <end position="52"/>
    </location>
</feature>
<evidence type="ECO:0000256" key="2">
    <source>
        <dbReference type="PROSITE-ProRule" id="PRU00176"/>
    </source>
</evidence>
<evidence type="ECO:0000313" key="6">
    <source>
        <dbReference type="Proteomes" id="UP000095284"/>
    </source>
</evidence>
<keyword evidence="7" id="KW-1185">Reference proteome</keyword>
<dbReference type="InterPro" id="IPR050886">
    <property type="entry name" value="RNA-binding_reg"/>
</dbReference>
<feature type="compositionally biased region" description="Basic and acidic residues" evidence="3">
    <location>
        <begin position="175"/>
        <end position="187"/>
    </location>
</feature>
<reference evidence="5" key="2">
    <citation type="submission" date="2020-09" db="EMBL/GenBank/DDBJ databases">
        <authorList>
            <person name="Kikuchi T."/>
        </authorList>
    </citation>
    <scope>NUCLEOTIDE SEQUENCE</scope>
    <source>
        <strain evidence="5">Ka4C1</strain>
    </source>
</reference>
<dbReference type="Gene3D" id="3.30.70.330">
    <property type="match status" value="2"/>
</dbReference>
<dbReference type="EMBL" id="CAJFCV020000004">
    <property type="protein sequence ID" value="CAG9117303.1"/>
    <property type="molecule type" value="Genomic_DNA"/>
</dbReference>
<dbReference type="InterPro" id="IPR012677">
    <property type="entry name" value="Nucleotide-bd_a/b_plait_sf"/>
</dbReference>
<organism evidence="6 8">
    <name type="scientific">Bursaphelenchus xylophilus</name>
    <name type="common">Pinewood nematode worm</name>
    <name type="synonym">Aphelenchoides xylophilus</name>
    <dbReference type="NCBI Taxonomy" id="6326"/>
    <lineage>
        <taxon>Eukaryota</taxon>
        <taxon>Metazoa</taxon>
        <taxon>Ecdysozoa</taxon>
        <taxon>Nematoda</taxon>
        <taxon>Chromadorea</taxon>
        <taxon>Rhabditida</taxon>
        <taxon>Tylenchina</taxon>
        <taxon>Tylenchomorpha</taxon>
        <taxon>Aphelenchoidea</taxon>
        <taxon>Aphelenchoididae</taxon>
        <taxon>Bursaphelenchus</taxon>
    </lineage>
</organism>
<evidence type="ECO:0000259" key="4">
    <source>
        <dbReference type="PROSITE" id="PS50102"/>
    </source>
</evidence>
<evidence type="ECO:0000256" key="3">
    <source>
        <dbReference type="SAM" id="MobiDB-lite"/>
    </source>
</evidence>
<dbReference type="GO" id="GO:0003723">
    <property type="term" value="F:RNA binding"/>
    <property type="evidence" value="ECO:0007669"/>
    <property type="project" value="UniProtKB-UniRule"/>
</dbReference>
<reference evidence="8" key="1">
    <citation type="submission" date="2016-11" db="UniProtKB">
        <authorList>
            <consortium name="WormBaseParasite"/>
        </authorList>
    </citation>
    <scope>IDENTIFICATION</scope>
</reference>
<accession>A0A1I7S4Q6</accession>
<dbReference type="Proteomes" id="UP000095284">
    <property type="component" value="Unplaced"/>
</dbReference>
<dbReference type="InterPro" id="IPR035979">
    <property type="entry name" value="RBD_domain_sf"/>
</dbReference>
<dbReference type="GO" id="GO:0005634">
    <property type="term" value="C:nucleus"/>
    <property type="evidence" value="ECO:0007669"/>
    <property type="project" value="TreeGrafter"/>
</dbReference>
<keyword evidence="1 2" id="KW-0694">RNA-binding</keyword>
<dbReference type="eggNOG" id="KOG0118">
    <property type="taxonomic scope" value="Eukaryota"/>
</dbReference>
<evidence type="ECO:0000256" key="1">
    <source>
        <dbReference type="ARBA" id="ARBA00022884"/>
    </source>
</evidence>
<dbReference type="WBParaSite" id="BXY_0798900.1">
    <property type="protein sequence ID" value="BXY_0798900.1"/>
    <property type="gene ID" value="BXY_0798900"/>
</dbReference>
<dbReference type="PROSITE" id="PS50102">
    <property type="entry name" value="RRM"/>
    <property type="match status" value="2"/>
</dbReference>
<protein>
    <submittedName>
        <fullName evidence="5">(pine wood nematode) hypothetical protein</fullName>
    </submittedName>
</protein>
<evidence type="ECO:0000313" key="7">
    <source>
        <dbReference type="Proteomes" id="UP000659654"/>
    </source>
</evidence>
<dbReference type="EMBL" id="CAJFDI010000004">
    <property type="protein sequence ID" value="CAD5227248.1"/>
    <property type="molecule type" value="Genomic_DNA"/>
</dbReference>
<feature type="domain" description="RRM" evidence="4">
    <location>
        <begin position="195"/>
        <end position="289"/>
    </location>
</feature>
<dbReference type="InterPro" id="IPR000504">
    <property type="entry name" value="RRM_dom"/>
</dbReference>
<dbReference type="SMR" id="A0A1I7S4Q6"/>
<evidence type="ECO:0000313" key="8">
    <source>
        <dbReference type="WBParaSite" id="BXY_0798900.1"/>
    </source>
</evidence>
<dbReference type="Pfam" id="PF00076">
    <property type="entry name" value="RRM_1"/>
    <property type="match status" value="1"/>
</dbReference>
<feature type="region of interest" description="Disordered" evidence="3">
    <location>
        <begin position="34"/>
        <end position="56"/>
    </location>
</feature>
<feature type="region of interest" description="Disordered" evidence="3">
    <location>
        <begin position="69"/>
        <end position="189"/>
    </location>
</feature>
<dbReference type="SUPFAM" id="SSF54928">
    <property type="entry name" value="RNA-binding domain, RBD"/>
    <property type="match status" value="2"/>
</dbReference>
<dbReference type="Proteomes" id="UP000659654">
    <property type="component" value="Unassembled WGS sequence"/>
</dbReference>
<dbReference type="PANTHER" id="PTHR48024:SF56">
    <property type="entry name" value="HETEROGENEOUS NUCLEAR RIBONUCLEOPROTEIN A0"/>
    <property type="match status" value="1"/>
</dbReference>
<proteinExistence type="predicted"/>
<sequence>MGVAKRVQPKKLKAKSTVRLDNKFAQKRIVFDDEEESEETPEVVRKQIQKPEKKGKKTLTAKDFLKDAAVDKDDGSSDEEVNVNSKVGQTKAKGKKADVGAQKKVVKKVVIEKKEELDDEEGSSSDVRQNVATNKAGVKKAAKVVKDKKVNNKVAENGAASTPESAKKQKKSKKTDKTEEKEHKPRFDYNTATDRTVFVGNVKMETKRKTIEKLFKPYGEVEACYKRSLLGKTEKLTKKMFGTDKKLNKSVKDATFYVRFVKAEDAKRALEVNGTELDGRILRVTISSKKQVDSSRSVFVGNLRREVTEQELFDFVKEHIGAPEATRIVHDKFTGFGKGIGFITFKDASQVPLALNLTGQVLRGRPIRVTKIAKKNQRPVAQLKDLRKKGAKIAKKQEENNLKQKLANYTITKKTQIAATTTKKISKKARKVIQKKKNKKSKSLLA</sequence>